<dbReference type="GO" id="GO:0015074">
    <property type="term" value="P:DNA integration"/>
    <property type="evidence" value="ECO:0007669"/>
    <property type="project" value="InterPro"/>
</dbReference>
<sequence length="367" mass="42105">MARKGGKDRGIREIPPGSGVWWVDLRHEGKRIRRKVGPKTAAKAVYERLKTEAREGRLVPREKKRIFPTVREVVTERASRFSGRQGVNEKRYASWWIEKIGEKRTNDLTPSDLRKILNEARDSRDLSPQTINHFFGHLRAALNEALRDGKIDHSPMQGFSLLPTPRGRLRFLTEGEELRLREVMTPADFRLVRFAILTGLRREEQFSLTWSDIDLQNRVLTIPRSKHGGTRHVPLSDEAVEILKAIRTERRVVSAWCFPSQNPATHIDPQNFYRRVYLPALEKAGIKDVIWHTLRHTCASRLVMAGVDIRTVQEILGHKTLAMTTRYSHLSGAHLTQAVNRISKGKIQDGTDTKTDKRGSEVREEVV</sequence>
<gene>
    <name evidence="6" type="ORF">UBAL3_80290014</name>
</gene>
<dbReference type="InterPro" id="IPR011010">
    <property type="entry name" value="DNA_brk_join_enz"/>
</dbReference>
<evidence type="ECO:0000256" key="2">
    <source>
        <dbReference type="ARBA" id="ARBA00023125"/>
    </source>
</evidence>
<evidence type="ECO:0000313" key="6">
    <source>
        <dbReference type="EMBL" id="EES53141.1"/>
    </source>
</evidence>
<reference evidence="6 7" key="1">
    <citation type="journal article" date="2009" name="Appl. Environ. Microbiol.">
        <title>Community genomic and proteomic analyses of chemoautotrophic iron-oxidizing "Leptospirillum rubarum" (Group II) and "Leptospirillum ferrodiazotrophum" (Group III) bacteria in acid mine drainage biofilms.</title>
        <authorList>
            <person name="Goltsman D.S."/>
            <person name="Denef V.J."/>
            <person name="Singer S.W."/>
            <person name="VerBerkmoes N.C."/>
            <person name="Lefsrud M."/>
            <person name="Mueller R.S."/>
            <person name="Dick G.J."/>
            <person name="Sun C.L."/>
            <person name="Wheeler K.E."/>
            <person name="Zemla A."/>
            <person name="Baker B.J."/>
            <person name="Hauser L."/>
            <person name="Land M."/>
            <person name="Shah M.B."/>
            <person name="Thelen M.P."/>
            <person name="Hettich R.L."/>
            <person name="Banfield J.F."/>
        </authorList>
    </citation>
    <scope>NUCLEOTIDE SEQUENCE [LARGE SCALE GENOMIC DNA]</scope>
</reference>
<proteinExistence type="inferred from homology"/>
<dbReference type="InterPro" id="IPR050090">
    <property type="entry name" value="Tyrosine_recombinase_XerCD"/>
</dbReference>
<evidence type="ECO:0000256" key="3">
    <source>
        <dbReference type="ARBA" id="ARBA00023172"/>
    </source>
</evidence>
<protein>
    <submittedName>
        <fullName evidence="6">Putative phage integrase</fullName>
    </submittedName>
</protein>
<dbReference type="PANTHER" id="PTHR30349:SF64">
    <property type="entry name" value="PROPHAGE INTEGRASE INTD-RELATED"/>
    <property type="match status" value="1"/>
</dbReference>
<organism evidence="6 7">
    <name type="scientific">Leptospirillum ferrodiazotrophum</name>
    <dbReference type="NCBI Taxonomy" id="412449"/>
    <lineage>
        <taxon>Bacteria</taxon>
        <taxon>Pseudomonadati</taxon>
        <taxon>Nitrospirota</taxon>
        <taxon>Nitrospiria</taxon>
        <taxon>Nitrospirales</taxon>
        <taxon>Nitrospiraceae</taxon>
        <taxon>Leptospirillum</taxon>
    </lineage>
</organism>
<dbReference type="InterPro" id="IPR010998">
    <property type="entry name" value="Integrase_recombinase_N"/>
</dbReference>
<dbReference type="Gene3D" id="1.10.150.130">
    <property type="match status" value="1"/>
</dbReference>
<dbReference type="Pfam" id="PF00589">
    <property type="entry name" value="Phage_integrase"/>
    <property type="match status" value="1"/>
</dbReference>
<dbReference type="InterPro" id="IPR002104">
    <property type="entry name" value="Integrase_catalytic"/>
</dbReference>
<feature type="domain" description="Tyr recombinase" evidence="5">
    <location>
        <begin position="167"/>
        <end position="340"/>
    </location>
</feature>
<dbReference type="AlphaFoldDB" id="C6HW36"/>
<dbReference type="Proteomes" id="UP000009374">
    <property type="component" value="Unassembled WGS sequence"/>
</dbReference>
<feature type="compositionally biased region" description="Basic and acidic residues" evidence="4">
    <location>
        <begin position="346"/>
        <end position="367"/>
    </location>
</feature>
<accession>C6HW36</accession>
<dbReference type="EMBL" id="GG693868">
    <property type="protein sequence ID" value="EES53141.1"/>
    <property type="molecule type" value="Genomic_DNA"/>
</dbReference>
<dbReference type="Gene3D" id="1.10.443.10">
    <property type="entry name" value="Intergrase catalytic core"/>
    <property type="match status" value="1"/>
</dbReference>
<dbReference type="InterPro" id="IPR013762">
    <property type="entry name" value="Integrase-like_cat_sf"/>
</dbReference>
<comment type="similarity">
    <text evidence="1">Belongs to the 'phage' integrase family.</text>
</comment>
<evidence type="ECO:0000256" key="1">
    <source>
        <dbReference type="ARBA" id="ARBA00008857"/>
    </source>
</evidence>
<keyword evidence="7" id="KW-1185">Reference proteome</keyword>
<dbReference type="SUPFAM" id="SSF56349">
    <property type="entry name" value="DNA breaking-rejoining enzymes"/>
    <property type="match status" value="1"/>
</dbReference>
<keyword evidence="3" id="KW-0233">DNA recombination</keyword>
<evidence type="ECO:0000259" key="5">
    <source>
        <dbReference type="PROSITE" id="PS51898"/>
    </source>
</evidence>
<dbReference type="CDD" id="cd00796">
    <property type="entry name" value="INT_Rci_Hp1_C"/>
    <property type="match status" value="1"/>
</dbReference>
<evidence type="ECO:0000256" key="4">
    <source>
        <dbReference type="SAM" id="MobiDB-lite"/>
    </source>
</evidence>
<feature type="region of interest" description="Disordered" evidence="4">
    <location>
        <begin position="344"/>
        <end position="367"/>
    </location>
</feature>
<dbReference type="GO" id="GO:0003677">
    <property type="term" value="F:DNA binding"/>
    <property type="evidence" value="ECO:0007669"/>
    <property type="project" value="UniProtKB-KW"/>
</dbReference>
<evidence type="ECO:0000313" key="7">
    <source>
        <dbReference type="Proteomes" id="UP000009374"/>
    </source>
</evidence>
<dbReference type="PANTHER" id="PTHR30349">
    <property type="entry name" value="PHAGE INTEGRASE-RELATED"/>
    <property type="match status" value="1"/>
</dbReference>
<name>C6HW36_9BACT</name>
<dbReference type="GO" id="GO:0006310">
    <property type="term" value="P:DNA recombination"/>
    <property type="evidence" value="ECO:0007669"/>
    <property type="project" value="UniProtKB-KW"/>
</dbReference>
<dbReference type="PROSITE" id="PS51898">
    <property type="entry name" value="TYR_RECOMBINASE"/>
    <property type="match status" value="1"/>
</dbReference>
<keyword evidence="2" id="KW-0238">DNA-binding</keyword>